<proteinExistence type="predicted"/>
<name>A0A0F8W1J3_9ZZZZ</name>
<protein>
    <submittedName>
        <fullName evidence="1">Uncharacterized protein</fullName>
    </submittedName>
</protein>
<sequence length="36" mass="4067">SERSEESPIAPCNDSGTRALLNIYKRIYREKGVKQG</sequence>
<accession>A0A0F8W1J3</accession>
<comment type="caution">
    <text evidence="1">The sequence shown here is derived from an EMBL/GenBank/DDBJ whole genome shotgun (WGS) entry which is preliminary data.</text>
</comment>
<dbReference type="EMBL" id="LAZR01068002">
    <property type="protein sequence ID" value="KKK50483.1"/>
    <property type="molecule type" value="Genomic_DNA"/>
</dbReference>
<organism evidence="1">
    <name type="scientific">marine sediment metagenome</name>
    <dbReference type="NCBI Taxonomy" id="412755"/>
    <lineage>
        <taxon>unclassified sequences</taxon>
        <taxon>metagenomes</taxon>
        <taxon>ecological metagenomes</taxon>
    </lineage>
</organism>
<evidence type="ECO:0000313" key="1">
    <source>
        <dbReference type="EMBL" id="KKK50483.1"/>
    </source>
</evidence>
<feature type="non-terminal residue" evidence="1">
    <location>
        <position position="1"/>
    </location>
</feature>
<dbReference type="AlphaFoldDB" id="A0A0F8W1J3"/>
<reference evidence="1" key="1">
    <citation type="journal article" date="2015" name="Nature">
        <title>Complex archaea that bridge the gap between prokaryotes and eukaryotes.</title>
        <authorList>
            <person name="Spang A."/>
            <person name="Saw J.H."/>
            <person name="Jorgensen S.L."/>
            <person name="Zaremba-Niedzwiedzka K."/>
            <person name="Martijn J."/>
            <person name="Lind A.E."/>
            <person name="van Eijk R."/>
            <person name="Schleper C."/>
            <person name="Guy L."/>
            <person name="Ettema T.J."/>
        </authorList>
    </citation>
    <scope>NUCLEOTIDE SEQUENCE</scope>
</reference>
<gene>
    <name evidence="1" type="ORF">LCGC14_3124560</name>
</gene>